<proteinExistence type="predicted"/>
<keyword evidence="1" id="KW-0472">Membrane</keyword>
<dbReference type="EMBL" id="JBICBT010001070">
    <property type="protein sequence ID" value="KAL3084728.1"/>
    <property type="molecule type" value="Genomic_DNA"/>
</dbReference>
<feature type="transmembrane region" description="Helical" evidence="1">
    <location>
        <begin position="20"/>
        <end position="42"/>
    </location>
</feature>
<accession>A0ABD2J5Q1</accession>
<comment type="caution">
    <text evidence="2">The sequence shown here is derived from an EMBL/GenBank/DDBJ whole genome shotgun (WGS) entry which is preliminary data.</text>
</comment>
<sequence length="73" mass="8413">MLHQLWAQYKDSGHSPMLIFTASLLNAIVVPGIFMNIGIFLISFKYKQKLTQPFSVKKAPNLALGKWCRFHYN</sequence>
<dbReference type="Proteomes" id="UP001620626">
    <property type="component" value="Unassembled WGS sequence"/>
</dbReference>
<organism evidence="2 3">
    <name type="scientific">Heterodera trifolii</name>
    <dbReference type="NCBI Taxonomy" id="157864"/>
    <lineage>
        <taxon>Eukaryota</taxon>
        <taxon>Metazoa</taxon>
        <taxon>Ecdysozoa</taxon>
        <taxon>Nematoda</taxon>
        <taxon>Chromadorea</taxon>
        <taxon>Rhabditida</taxon>
        <taxon>Tylenchina</taxon>
        <taxon>Tylenchomorpha</taxon>
        <taxon>Tylenchoidea</taxon>
        <taxon>Heteroderidae</taxon>
        <taxon>Heteroderinae</taxon>
        <taxon>Heterodera</taxon>
    </lineage>
</organism>
<keyword evidence="1" id="KW-1133">Transmembrane helix</keyword>
<evidence type="ECO:0000313" key="2">
    <source>
        <dbReference type="EMBL" id="KAL3084728.1"/>
    </source>
</evidence>
<dbReference type="AlphaFoldDB" id="A0ABD2J5Q1"/>
<protein>
    <submittedName>
        <fullName evidence="2">Uncharacterized protein</fullName>
    </submittedName>
</protein>
<evidence type="ECO:0000256" key="1">
    <source>
        <dbReference type="SAM" id="Phobius"/>
    </source>
</evidence>
<keyword evidence="1" id="KW-0812">Transmembrane</keyword>
<name>A0ABD2J5Q1_9BILA</name>
<gene>
    <name evidence="2" type="ORF">niasHT_031613</name>
</gene>
<evidence type="ECO:0000313" key="3">
    <source>
        <dbReference type="Proteomes" id="UP001620626"/>
    </source>
</evidence>
<reference evidence="2 3" key="1">
    <citation type="submission" date="2024-10" db="EMBL/GenBank/DDBJ databases">
        <authorList>
            <person name="Kim D."/>
        </authorList>
    </citation>
    <scope>NUCLEOTIDE SEQUENCE [LARGE SCALE GENOMIC DNA]</scope>
    <source>
        <strain evidence="2">BH-2024</strain>
    </source>
</reference>
<keyword evidence="3" id="KW-1185">Reference proteome</keyword>